<gene>
    <name evidence="7" type="ORF">EDD55_1129</name>
</gene>
<evidence type="ECO:0000256" key="2">
    <source>
        <dbReference type="ARBA" id="ARBA00022729"/>
    </source>
</evidence>
<evidence type="ECO:0000259" key="6">
    <source>
        <dbReference type="PROSITE" id="PS50198"/>
    </source>
</evidence>
<comment type="caution">
    <text evidence="7">The sequence shown here is derived from an EMBL/GenBank/DDBJ whole genome shotgun (WGS) entry which is preliminary data.</text>
</comment>
<dbReference type="Gene3D" id="1.10.4030.10">
    <property type="entry name" value="Porin chaperone SurA, peptide-binding domain"/>
    <property type="match status" value="1"/>
</dbReference>
<accession>A0A4R3J478</accession>
<organism evidence="7 8">
    <name type="scientific">Varunaivibrio sulfuroxidans</name>
    <dbReference type="NCBI Taxonomy" id="1773489"/>
    <lineage>
        <taxon>Bacteria</taxon>
        <taxon>Pseudomonadati</taxon>
        <taxon>Pseudomonadota</taxon>
        <taxon>Alphaproteobacteria</taxon>
        <taxon>Rhodospirillales</taxon>
        <taxon>Magnetovibrionaceae</taxon>
        <taxon>Varunaivibrio</taxon>
    </lineage>
</organism>
<proteinExistence type="predicted"/>
<dbReference type="PANTHER" id="PTHR47637:SF1">
    <property type="entry name" value="CHAPERONE SURA"/>
    <property type="match status" value="1"/>
</dbReference>
<dbReference type="AlphaFoldDB" id="A0A4R3J478"/>
<dbReference type="InterPro" id="IPR050280">
    <property type="entry name" value="OMP_Chaperone_SurA"/>
</dbReference>
<evidence type="ECO:0000313" key="7">
    <source>
        <dbReference type="EMBL" id="TCS60117.1"/>
    </source>
</evidence>
<keyword evidence="5" id="KW-0697">Rotamase</keyword>
<dbReference type="SUPFAM" id="SSF109998">
    <property type="entry name" value="Triger factor/SurA peptide-binding domain-like"/>
    <property type="match status" value="1"/>
</dbReference>
<evidence type="ECO:0000313" key="8">
    <source>
        <dbReference type="Proteomes" id="UP000295304"/>
    </source>
</evidence>
<evidence type="ECO:0000256" key="1">
    <source>
        <dbReference type="ARBA" id="ARBA00018370"/>
    </source>
</evidence>
<reference evidence="7 8" key="1">
    <citation type="submission" date="2019-03" db="EMBL/GenBank/DDBJ databases">
        <title>Genomic Encyclopedia of Type Strains, Phase IV (KMG-IV): sequencing the most valuable type-strain genomes for metagenomic binning, comparative biology and taxonomic classification.</title>
        <authorList>
            <person name="Goeker M."/>
        </authorList>
    </citation>
    <scope>NUCLEOTIDE SEQUENCE [LARGE SCALE GENOMIC DNA]</scope>
    <source>
        <strain evidence="7 8">DSM 101688</strain>
    </source>
</reference>
<dbReference type="Pfam" id="PF13624">
    <property type="entry name" value="SurA_N_3"/>
    <property type="match status" value="1"/>
</dbReference>
<keyword evidence="5" id="KW-0413">Isomerase</keyword>
<sequence>MMAEKSMTIDLFHGFSRRVRAGFFRSVRRAGLRVVVATLLGFLASAAPLHAQTLSIAAVVNEDAISVYDLNVRITMLIATSNLDNTQEVRRRLAPQVLRGLIDEHLELQEAKRLKINVTKDEINVALAQIERQNNFKPGALDQLLQRIGVPKSTLIERTKAEIAWSKVVRDRVLPQIQIGPEEIDAAVRDIRANATRPEYLTAEIVLPTGPQGTKDSDARQLAVRIVQELKRGANFQMLAQNFSQSPSAARGGDMGWVKAGNVDPKISAALEKMKPGQVTEPIRAEDGYHIILLRKKRLGSGIKIPEPKLKISQFYLPLPASASAVAVSQTAQKARALTQNAKSCTQFDALGRQSGSSLSGNLGAVKPSSLPVALQSVVSSLPINHPSAPVRTKEGVVVLMVCERSGQDTMAAMRAEVRRRLFAERADNGARRLLRDLRRRAFVDVRL</sequence>
<evidence type="ECO:0000256" key="5">
    <source>
        <dbReference type="PROSITE-ProRule" id="PRU00278"/>
    </source>
</evidence>
<keyword evidence="8" id="KW-1185">Reference proteome</keyword>
<protein>
    <recommendedName>
        <fullName evidence="1">Parvulin-like PPIase</fullName>
    </recommendedName>
    <alternativeName>
        <fullName evidence="3">Peptidyl-prolyl cis-trans isomerase plp</fullName>
    </alternativeName>
    <alternativeName>
        <fullName evidence="4">Rotamase plp</fullName>
    </alternativeName>
</protein>
<feature type="domain" description="PpiC" evidence="6">
    <location>
        <begin position="198"/>
        <end position="296"/>
    </location>
</feature>
<evidence type="ECO:0000256" key="3">
    <source>
        <dbReference type="ARBA" id="ARBA00030642"/>
    </source>
</evidence>
<evidence type="ECO:0000256" key="4">
    <source>
        <dbReference type="ARBA" id="ARBA00031484"/>
    </source>
</evidence>
<dbReference type="PANTHER" id="PTHR47637">
    <property type="entry name" value="CHAPERONE SURA"/>
    <property type="match status" value="1"/>
</dbReference>
<dbReference type="Proteomes" id="UP000295304">
    <property type="component" value="Unassembled WGS sequence"/>
</dbReference>
<dbReference type="SUPFAM" id="SSF54534">
    <property type="entry name" value="FKBP-like"/>
    <property type="match status" value="2"/>
</dbReference>
<dbReference type="InterPro" id="IPR046357">
    <property type="entry name" value="PPIase_dom_sf"/>
</dbReference>
<dbReference type="PROSITE" id="PS50198">
    <property type="entry name" value="PPIC_PPIASE_2"/>
    <property type="match status" value="1"/>
</dbReference>
<dbReference type="Pfam" id="PF00639">
    <property type="entry name" value="Rotamase"/>
    <property type="match status" value="1"/>
</dbReference>
<dbReference type="Gene3D" id="3.10.50.40">
    <property type="match status" value="2"/>
</dbReference>
<dbReference type="EMBL" id="SLZW01000012">
    <property type="protein sequence ID" value="TCS60117.1"/>
    <property type="molecule type" value="Genomic_DNA"/>
</dbReference>
<dbReference type="OrthoDB" id="9791746at2"/>
<keyword evidence="2" id="KW-0732">Signal</keyword>
<dbReference type="InterPro" id="IPR000297">
    <property type="entry name" value="PPIase_PpiC"/>
</dbReference>
<dbReference type="InterPro" id="IPR027304">
    <property type="entry name" value="Trigger_fact/SurA_dom_sf"/>
</dbReference>
<name>A0A4R3J478_9PROT</name>
<dbReference type="GO" id="GO:0003755">
    <property type="term" value="F:peptidyl-prolyl cis-trans isomerase activity"/>
    <property type="evidence" value="ECO:0007669"/>
    <property type="project" value="UniProtKB-KW"/>
</dbReference>